<evidence type="ECO:0000256" key="1">
    <source>
        <dbReference type="SAM" id="Phobius"/>
    </source>
</evidence>
<sequence>MDSFRRRVFRVSALSTVDAVFDGAMNPSSSVLHSTLGALLVICRISLGLVLLLLKLDSTDLLRRFFLVGLIASL</sequence>
<organism evidence="2 3">
    <name type="scientific">Nephila pilipes</name>
    <name type="common">Giant wood spider</name>
    <name type="synonym">Nephila maculata</name>
    <dbReference type="NCBI Taxonomy" id="299642"/>
    <lineage>
        <taxon>Eukaryota</taxon>
        <taxon>Metazoa</taxon>
        <taxon>Ecdysozoa</taxon>
        <taxon>Arthropoda</taxon>
        <taxon>Chelicerata</taxon>
        <taxon>Arachnida</taxon>
        <taxon>Araneae</taxon>
        <taxon>Araneomorphae</taxon>
        <taxon>Entelegynae</taxon>
        <taxon>Araneoidea</taxon>
        <taxon>Nephilidae</taxon>
        <taxon>Nephila</taxon>
    </lineage>
</organism>
<name>A0A8X6MR82_NEPPI</name>
<keyword evidence="1" id="KW-0472">Membrane</keyword>
<keyword evidence="1" id="KW-1133">Transmembrane helix</keyword>
<reference evidence="2" key="1">
    <citation type="submission" date="2020-08" db="EMBL/GenBank/DDBJ databases">
        <title>Multicomponent nature underlies the extraordinary mechanical properties of spider dragline silk.</title>
        <authorList>
            <person name="Kono N."/>
            <person name="Nakamura H."/>
            <person name="Mori M."/>
            <person name="Yoshida Y."/>
            <person name="Ohtoshi R."/>
            <person name="Malay A.D."/>
            <person name="Moran D.A.P."/>
            <person name="Tomita M."/>
            <person name="Numata K."/>
            <person name="Arakawa K."/>
        </authorList>
    </citation>
    <scope>NUCLEOTIDE SEQUENCE</scope>
</reference>
<dbReference type="AlphaFoldDB" id="A0A8X6MR82"/>
<keyword evidence="3" id="KW-1185">Reference proteome</keyword>
<keyword evidence="1" id="KW-0812">Transmembrane</keyword>
<evidence type="ECO:0000313" key="2">
    <source>
        <dbReference type="EMBL" id="GFS73575.1"/>
    </source>
</evidence>
<gene>
    <name evidence="2" type="ORF">NPIL_280381</name>
</gene>
<comment type="caution">
    <text evidence="2">The sequence shown here is derived from an EMBL/GenBank/DDBJ whole genome shotgun (WGS) entry which is preliminary data.</text>
</comment>
<evidence type="ECO:0000313" key="3">
    <source>
        <dbReference type="Proteomes" id="UP000887013"/>
    </source>
</evidence>
<feature type="transmembrane region" description="Helical" evidence="1">
    <location>
        <begin position="31"/>
        <end position="54"/>
    </location>
</feature>
<protein>
    <submittedName>
        <fullName evidence="2">Uncharacterized protein</fullName>
    </submittedName>
</protein>
<accession>A0A8X6MR82</accession>
<dbReference type="Proteomes" id="UP000887013">
    <property type="component" value="Unassembled WGS sequence"/>
</dbReference>
<dbReference type="EMBL" id="BMAW01001332">
    <property type="protein sequence ID" value="GFS73575.1"/>
    <property type="molecule type" value="Genomic_DNA"/>
</dbReference>
<proteinExistence type="predicted"/>